<feature type="compositionally biased region" description="Low complexity" evidence="1">
    <location>
        <begin position="91"/>
        <end position="112"/>
    </location>
</feature>
<feature type="compositionally biased region" description="Pro residues" evidence="1">
    <location>
        <begin position="77"/>
        <end position="89"/>
    </location>
</feature>
<dbReference type="AlphaFoldDB" id="A0A3N4KPP1"/>
<accession>A0A3N4KPP1</accession>
<reference evidence="2 3" key="1">
    <citation type="journal article" date="2018" name="Nat. Ecol. Evol.">
        <title>Pezizomycetes genomes reveal the molecular basis of ectomycorrhizal truffle lifestyle.</title>
        <authorList>
            <person name="Murat C."/>
            <person name="Payen T."/>
            <person name="Noel B."/>
            <person name="Kuo A."/>
            <person name="Morin E."/>
            <person name="Chen J."/>
            <person name="Kohler A."/>
            <person name="Krizsan K."/>
            <person name="Balestrini R."/>
            <person name="Da Silva C."/>
            <person name="Montanini B."/>
            <person name="Hainaut M."/>
            <person name="Levati E."/>
            <person name="Barry K.W."/>
            <person name="Belfiori B."/>
            <person name="Cichocki N."/>
            <person name="Clum A."/>
            <person name="Dockter R.B."/>
            <person name="Fauchery L."/>
            <person name="Guy J."/>
            <person name="Iotti M."/>
            <person name="Le Tacon F."/>
            <person name="Lindquist E.A."/>
            <person name="Lipzen A."/>
            <person name="Malagnac F."/>
            <person name="Mello A."/>
            <person name="Molinier V."/>
            <person name="Miyauchi S."/>
            <person name="Poulain J."/>
            <person name="Riccioni C."/>
            <person name="Rubini A."/>
            <person name="Sitrit Y."/>
            <person name="Splivallo R."/>
            <person name="Traeger S."/>
            <person name="Wang M."/>
            <person name="Zifcakova L."/>
            <person name="Wipf D."/>
            <person name="Zambonelli A."/>
            <person name="Paolocci F."/>
            <person name="Nowrousian M."/>
            <person name="Ottonello S."/>
            <person name="Baldrian P."/>
            <person name="Spatafora J.W."/>
            <person name="Henrissat B."/>
            <person name="Nagy L.G."/>
            <person name="Aury J.M."/>
            <person name="Wincker P."/>
            <person name="Grigoriev I.V."/>
            <person name="Bonfante P."/>
            <person name="Martin F.M."/>
        </authorList>
    </citation>
    <scope>NUCLEOTIDE SEQUENCE [LARGE SCALE GENOMIC DNA]</scope>
    <source>
        <strain evidence="2 3">CCBAS932</strain>
    </source>
</reference>
<keyword evidence="3" id="KW-1185">Reference proteome</keyword>
<evidence type="ECO:0000313" key="3">
    <source>
        <dbReference type="Proteomes" id="UP000277580"/>
    </source>
</evidence>
<dbReference type="Proteomes" id="UP000277580">
    <property type="component" value="Unassembled WGS sequence"/>
</dbReference>
<organism evidence="2 3">
    <name type="scientific">Morchella conica CCBAS932</name>
    <dbReference type="NCBI Taxonomy" id="1392247"/>
    <lineage>
        <taxon>Eukaryota</taxon>
        <taxon>Fungi</taxon>
        <taxon>Dikarya</taxon>
        <taxon>Ascomycota</taxon>
        <taxon>Pezizomycotina</taxon>
        <taxon>Pezizomycetes</taxon>
        <taxon>Pezizales</taxon>
        <taxon>Morchellaceae</taxon>
        <taxon>Morchella</taxon>
    </lineage>
</organism>
<gene>
    <name evidence="2" type="ORF">P167DRAFT_575572</name>
</gene>
<dbReference type="InParanoid" id="A0A3N4KPP1"/>
<name>A0A3N4KPP1_9PEZI</name>
<feature type="region of interest" description="Disordered" evidence="1">
    <location>
        <begin position="77"/>
        <end position="113"/>
    </location>
</feature>
<evidence type="ECO:0000256" key="1">
    <source>
        <dbReference type="SAM" id="MobiDB-lite"/>
    </source>
</evidence>
<dbReference type="EMBL" id="ML119137">
    <property type="protein sequence ID" value="RPB11282.1"/>
    <property type="molecule type" value="Genomic_DNA"/>
</dbReference>
<evidence type="ECO:0000313" key="2">
    <source>
        <dbReference type="EMBL" id="RPB11282.1"/>
    </source>
</evidence>
<protein>
    <submittedName>
        <fullName evidence="2">Uncharacterized protein</fullName>
    </submittedName>
</protein>
<sequence>MVYYSIQPDWRSCRIIGSRQPLELSEDNLRKCIGLQQKTQSSPLVGLISVPLKIIIYGTQEHWPYITQLPFLHLNPTPPSTTVPSPPPRLSATSPTPVSSSASKRISNSAPSNPASLLKGGMWAQRGLARAEVLRGAVLRGLETGSAVGYDGRPVGRIAFCSHLQRVVVGMRLIHAMLRCVFGCRSLQGRQRGSILTIHDELTTCLFRSRNTGTLQTLVYSNGPRRLFMGKS</sequence>
<proteinExistence type="predicted"/>